<dbReference type="SUPFAM" id="SSF109709">
    <property type="entry name" value="KorB DNA-binding domain-like"/>
    <property type="match status" value="1"/>
</dbReference>
<dbReference type="PANTHER" id="PTHR33375:SF7">
    <property type="entry name" value="CHROMOSOME 2-PARTITIONING PROTEIN PARB-RELATED"/>
    <property type="match status" value="1"/>
</dbReference>
<feature type="compositionally biased region" description="Basic residues" evidence="1">
    <location>
        <begin position="604"/>
        <end position="621"/>
    </location>
</feature>
<dbReference type="Gene3D" id="1.10.10.2830">
    <property type="match status" value="1"/>
</dbReference>
<dbReference type="PANTHER" id="PTHR33375">
    <property type="entry name" value="CHROMOSOME-PARTITIONING PROTEIN PARB-RELATED"/>
    <property type="match status" value="1"/>
</dbReference>
<protein>
    <recommendedName>
        <fullName evidence="2">ParB/Spo0J HTH domain-containing protein</fullName>
    </recommendedName>
</protein>
<evidence type="ECO:0000313" key="4">
    <source>
        <dbReference type="Proteomes" id="UP000052023"/>
    </source>
</evidence>
<keyword evidence="4" id="KW-1185">Reference proteome</keyword>
<dbReference type="EMBL" id="LLYA01000135">
    <property type="protein sequence ID" value="KRR25933.1"/>
    <property type="molecule type" value="Genomic_DNA"/>
</dbReference>
<dbReference type="OrthoDB" id="9813122at2"/>
<gene>
    <name evidence="3" type="ORF">CQ13_23195</name>
</gene>
<reference evidence="3 4" key="1">
    <citation type="submission" date="2014-03" db="EMBL/GenBank/DDBJ databases">
        <title>Bradyrhizobium valentinum sp. nov., isolated from effective nodules of Lupinus mariae-josephae, a lupine endemic of basic-lime soils in Eastern Spain.</title>
        <authorList>
            <person name="Duran D."/>
            <person name="Rey L."/>
            <person name="Navarro A."/>
            <person name="Busquets A."/>
            <person name="Imperial J."/>
            <person name="Ruiz-Argueso T."/>
        </authorList>
    </citation>
    <scope>NUCLEOTIDE SEQUENCE [LARGE SCALE GENOMIC DNA]</scope>
    <source>
        <strain evidence="3 4">Ro19</strain>
    </source>
</reference>
<dbReference type="GO" id="GO:0005694">
    <property type="term" value="C:chromosome"/>
    <property type="evidence" value="ECO:0007669"/>
    <property type="project" value="TreeGrafter"/>
</dbReference>
<evidence type="ECO:0000256" key="1">
    <source>
        <dbReference type="SAM" id="MobiDB-lite"/>
    </source>
</evidence>
<dbReference type="InterPro" id="IPR050336">
    <property type="entry name" value="Chromosome_partition/occlusion"/>
</dbReference>
<feature type="region of interest" description="Disordered" evidence="1">
    <location>
        <begin position="576"/>
        <end position="621"/>
    </location>
</feature>
<dbReference type="InterPro" id="IPR041468">
    <property type="entry name" value="HTH_ParB/Spo0J"/>
</dbReference>
<evidence type="ECO:0000259" key="2">
    <source>
        <dbReference type="Pfam" id="PF17762"/>
    </source>
</evidence>
<comment type="caution">
    <text evidence="3">The sequence shown here is derived from an EMBL/GenBank/DDBJ whole genome shotgun (WGS) entry which is preliminary data.</text>
</comment>
<organism evidence="3 4">
    <name type="scientific">Bradyrhizobium retamae</name>
    <dbReference type="NCBI Taxonomy" id="1300035"/>
    <lineage>
        <taxon>Bacteria</taxon>
        <taxon>Pseudomonadati</taxon>
        <taxon>Pseudomonadota</taxon>
        <taxon>Alphaproteobacteria</taxon>
        <taxon>Hyphomicrobiales</taxon>
        <taxon>Nitrobacteraceae</taxon>
        <taxon>Bradyrhizobium</taxon>
    </lineage>
</organism>
<dbReference type="GO" id="GO:0007059">
    <property type="term" value="P:chromosome segregation"/>
    <property type="evidence" value="ECO:0007669"/>
    <property type="project" value="TreeGrafter"/>
</dbReference>
<evidence type="ECO:0000313" key="3">
    <source>
        <dbReference type="EMBL" id="KRR25933.1"/>
    </source>
</evidence>
<accession>A0A0R3N7G3</accession>
<sequence length="621" mass="67267">MSTHIQVPLKNLRFGHEAPNHPSNARVTGRLDDVPALAANIYSRGQIEDLIVFDDGVPPLYFVSDGNRSLAALRLIHGEDRDDILIDCKVRPAEGAFEDSLAVAVTSRKLHPIDEYEGYAKLKETGKTNEEIAQQYGLTEHEVDQVLALGSLSPQVRDLWRKGELKTEVARSLPMVGDHKAQDALLKKLSRDQGEEGEPSYRNISDYDIKRELKIDRAGVLVEFVGIAEYVKAGGKVTRDLFGTDHKVSDAKLAKELADQRLARECNALVAAGWSFAVPADSVRNVQHKYTLAKVEEGKPQSEEERELSQLRAMLPEDDHFGDPVPFASLSGKQQTAFLRIRDIEFAIEARRYSPKVMAKAGCFVAIDDNGMLDITFGKVKEAEKKAAATEVKAAKKEAARAAAGGGNDAPAPEPVEISNALRERLHAQLVAATRDGLVAALDTDILKSPLAQILGNLVSRQITVNGSSVQIYSHGVSDKLAAMREALPADIINPAIAKRFDADDYFSNAPKAFLIRAIAETINPDEARKASNGFATKADLAKFALTNVGKSGWLPKELRTSHYVMPVVKGTAAAAAKAGAASTSRRPAKPTAKKKATGTPAKAVKRAAAAKKPTAKKSKR</sequence>
<dbReference type="Proteomes" id="UP000052023">
    <property type="component" value="Unassembled WGS sequence"/>
</dbReference>
<feature type="compositionally biased region" description="Basic residues" evidence="1">
    <location>
        <begin position="587"/>
        <end position="597"/>
    </location>
</feature>
<feature type="domain" description="ParB/Spo0J HTH" evidence="2">
    <location>
        <begin position="109"/>
        <end position="192"/>
    </location>
</feature>
<dbReference type="RefSeq" id="WP_057843818.1">
    <property type="nucleotide sequence ID" value="NZ_LLYA01000135.1"/>
</dbReference>
<feature type="compositionally biased region" description="Low complexity" evidence="1">
    <location>
        <begin position="576"/>
        <end position="585"/>
    </location>
</feature>
<proteinExistence type="predicted"/>
<dbReference type="Pfam" id="PF17762">
    <property type="entry name" value="HTH_ParB"/>
    <property type="match status" value="1"/>
</dbReference>
<name>A0A0R3N7G3_9BRAD</name>
<dbReference type="AlphaFoldDB" id="A0A0R3N7G3"/>